<sequence>MELTTSELVSENCTKQPLPFDSDEVNSYISSLPIISSPPHLIIGILSYLLAIKILLPKYMENKKPYNLGTVTRFYNLFQIIANTTICYLYFFRVKQTAPFDIWHDVCRHVTGGNNFDATNYKLIVEIQIMYYTLKYIDLVETAFFIFRKKFNQVSFLHVYHHVIVIISMWININYYRVEASATLLTLNSFVHAIMYIYYFLSSFGPEIQKYLWWKRYLTVIQIIQFLMGLSILIKMYLDQCANLSSFYYLWGFTTTTILCLFIHFYIKTYKKKSE</sequence>
<feature type="transmembrane region" description="Helical" evidence="10">
    <location>
        <begin position="159"/>
        <end position="176"/>
    </location>
</feature>
<dbReference type="GO" id="GO:0030148">
    <property type="term" value="P:sphingolipid biosynthetic process"/>
    <property type="evidence" value="ECO:0007669"/>
    <property type="project" value="TreeGrafter"/>
</dbReference>
<keyword evidence="9 10" id="KW-0275">Fatty acid biosynthesis</keyword>
<comment type="subcellular location">
    <subcellularLocation>
        <location evidence="1">Membrane</location>
        <topology evidence="1">Multi-pass membrane protein</topology>
    </subcellularLocation>
</comment>
<feature type="transmembrane region" description="Helical" evidence="10">
    <location>
        <begin position="129"/>
        <end position="147"/>
    </location>
</feature>
<keyword evidence="3 10" id="KW-0808">Transferase</keyword>
<dbReference type="AlphaFoldDB" id="A0AAW1CZX4"/>
<feature type="transmembrane region" description="Helical" evidence="10">
    <location>
        <begin position="182"/>
        <end position="201"/>
    </location>
</feature>
<proteinExistence type="inferred from homology"/>
<dbReference type="PROSITE" id="PS01188">
    <property type="entry name" value="ELO"/>
    <property type="match status" value="1"/>
</dbReference>
<dbReference type="EMBL" id="JAPXFL010000007">
    <property type="protein sequence ID" value="KAK9504244.1"/>
    <property type="molecule type" value="Genomic_DNA"/>
</dbReference>
<dbReference type="GO" id="GO:0034626">
    <property type="term" value="P:fatty acid elongation, polyunsaturated fatty acid"/>
    <property type="evidence" value="ECO:0007669"/>
    <property type="project" value="TreeGrafter"/>
</dbReference>
<name>A0AAW1CZX4_9HEMI</name>
<comment type="caution">
    <text evidence="11">The sequence shown here is derived from an EMBL/GenBank/DDBJ whole genome shotgun (WGS) entry which is preliminary data.</text>
</comment>
<comment type="catalytic activity">
    <reaction evidence="10">
        <text>a very-long-chain acyl-CoA + malonyl-CoA + H(+) = a very-long-chain 3-oxoacyl-CoA + CO2 + CoA</text>
        <dbReference type="Rhea" id="RHEA:32727"/>
        <dbReference type="ChEBI" id="CHEBI:15378"/>
        <dbReference type="ChEBI" id="CHEBI:16526"/>
        <dbReference type="ChEBI" id="CHEBI:57287"/>
        <dbReference type="ChEBI" id="CHEBI:57384"/>
        <dbReference type="ChEBI" id="CHEBI:90725"/>
        <dbReference type="ChEBI" id="CHEBI:90736"/>
        <dbReference type="EC" id="2.3.1.199"/>
    </reaction>
</comment>
<comment type="similarity">
    <text evidence="10">Belongs to the ELO family.</text>
</comment>
<keyword evidence="7 10" id="KW-0443">Lipid metabolism</keyword>
<feature type="transmembrane region" description="Helical" evidence="10">
    <location>
        <begin position="28"/>
        <end position="52"/>
    </location>
</feature>
<feature type="transmembrane region" description="Helical" evidence="10">
    <location>
        <begin position="73"/>
        <end position="91"/>
    </location>
</feature>
<dbReference type="PANTHER" id="PTHR11157:SF69">
    <property type="entry name" value="ELONGATION OF VERY LONG CHAIN FATTY ACIDS PROTEIN 7"/>
    <property type="match status" value="1"/>
</dbReference>
<keyword evidence="4 10" id="KW-0812">Transmembrane</keyword>
<keyword evidence="12" id="KW-1185">Reference proteome</keyword>
<reference evidence="11 12" key="1">
    <citation type="submission" date="2022-12" db="EMBL/GenBank/DDBJ databases">
        <title>Chromosome-level genome assembly of true bugs.</title>
        <authorList>
            <person name="Ma L."/>
            <person name="Li H."/>
        </authorList>
    </citation>
    <scope>NUCLEOTIDE SEQUENCE [LARGE SCALE GENOMIC DNA]</scope>
    <source>
        <strain evidence="11">Lab_2022b</strain>
    </source>
</reference>
<organism evidence="11 12">
    <name type="scientific">Rhynocoris fuscipes</name>
    <dbReference type="NCBI Taxonomy" id="488301"/>
    <lineage>
        <taxon>Eukaryota</taxon>
        <taxon>Metazoa</taxon>
        <taxon>Ecdysozoa</taxon>
        <taxon>Arthropoda</taxon>
        <taxon>Hexapoda</taxon>
        <taxon>Insecta</taxon>
        <taxon>Pterygota</taxon>
        <taxon>Neoptera</taxon>
        <taxon>Paraneoptera</taxon>
        <taxon>Hemiptera</taxon>
        <taxon>Heteroptera</taxon>
        <taxon>Panheteroptera</taxon>
        <taxon>Cimicomorpha</taxon>
        <taxon>Reduviidae</taxon>
        <taxon>Harpactorinae</taxon>
        <taxon>Harpactorini</taxon>
        <taxon>Rhynocoris</taxon>
    </lineage>
</organism>
<dbReference type="PANTHER" id="PTHR11157">
    <property type="entry name" value="FATTY ACID ACYL TRANSFERASE-RELATED"/>
    <property type="match status" value="1"/>
</dbReference>
<protein>
    <recommendedName>
        <fullName evidence="10">Elongation of very long chain fatty acids protein</fullName>
        <ecNumber evidence="10">2.3.1.199</ecNumber>
    </recommendedName>
    <alternativeName>
        <fullName evidence="10">Very-long-chain 3-oxoacyl-CoA synthase</fullName>
    </alternativeName>
</protein>
<feature type="transmembrane region" description="Helical" evidence="10">
    <location>
        <begin position="246"/>
        <end position="267"/>
    </location>
</feature>
<accession>A0AAW1CZX4</accession>
<evidence type="ECO:0000256" key="8">
    <source>
        <dbReference type="ARBA" id="ARBA00023136"/>
    </source>
</evidence>
<dbReference type="InterPro" id="IPR002076">
    <property type="entry name" value="ELO_fam"/>
</dbReference>
<dbReference type="InterPro" id="IPR030457">
    <property type="entry name" value="ELO_CS"/>
</dbReference>
<gene>
    <name evidence="11" type="ORF">O3M35_010619</name>
</gene>
<dbReference type="GO" id="GO:0019367">
    <property type="term" value="P:fatty acid elongation, saturated fatty acid"/>
    <property type="evidence" value="ECO:0007669"/>
    <property type="project" value="TreeGrafter"/>
</dbReference>
<dbReference type="Proteomes" id="UP001461498">
    <property type="component" value="Unassembled WGS sequence"/>
</dbReference>
<dbReference type="Pfam" id="PF01151">
    <property type="entry name" value="ELO"/>
    <property type="match status" value="1"/>
</dbReference>
<evidence type="ECO:0000256" key="4">
    <source>
        <dbReference type="ARBA" id="ARBA00022692"/>
    </source>
</evidence>
<evidence type="ECO:0000256" key="3">
    <source>
        <dbReference type="ARBA" id="ARBA00022679"/>
    </source>
</evidence>
<evidence type="ECO:0000256" key="1">
    <source>
        <dbReference type="ARBA" id="ARBA00004141"/>
    </source>
</evidence>
<dbReference type="GO" id="GO:0009922">
    <property type="term" value="F:fatty acid elongase activity"/>
    <property type="evidence" value="ECO:0007669"/>
    <property type="project" value="UniProtKB-EC"/>
</dbReference>
<keyword evidence="5 10" id="KW-0276">Fatty acid metabolism</keyword>
<keyword evidence="6 10" id="KW-1133">Transmembrane helix</keyword>
<evidence type="ECO:0000256" key="7">
    <source>
        <dbReference type="ARBA" id="ARBA00023098"/>
    </source>
</evidence>
<keyword evidence="8 10" id="KW-0472">Membrane</keyword>
<evidence type="ECO:0000313" key="11">
    <source>
        <dbReference type="EMBL" id="KAK9504244.1"/>
    </source>
</evidence>
<keyword evidence="2 10" id="KW-0444">Lipid biosynthesis</keyword>
<dbReference type="EC" id="2.3.1.199" evidence="10"/>
<evidence type="ECO:0000256" key="10">
    <source>
        <dbReference type="RuleBase" id="RU361115"/>
    </source>
</evidence>
<evidence type="ECO:0000256" key="2">
    <source>
        <dbReference type="ARBA" id="ARBA00022516"/>
    </source>
</evidence>
<feature type="transmembrane region" description="Helical" evidence="10">
    <location>
        <begin position="213"/>
        <end position="234"/>
    </location>
</feature>
<dbReference type="GO" id="GO:0005789">
    <property type="term" value="C:endoplasmic reticulum membrane"/>
    <property type="evidence" value="ECO:0007669"/>
    <property type="project" value="TreeGrafter"/>
</dbReference>
<dbReference type="GO" id="GO:0042761">
    <property type="term" value="P:very long-chain fatty acid biosynthetic process"/>
    <property type="evidence" value="ECO:0007669"/>
    <property type="project" value="TreeGrafter"/>
</dbReference>
<dbReference type="GO" id="GO:0034625">
    <property type="term" value="P:fatty acid elongation, monounsaturated fatty acid"/>
    <property type="evidence" value="ECO:0007669"/>
    <property type="project" value="TreeGrafter"/>
</dbReference>
<evidence type="ECO:0000256" key="9">
    <source>
        <dbReference type="ARBA" id="ARBA00023160"/>
    </source>
</evidence>
<evidence type="ECO:0000256" key="6">
    <source>
        <dbReference type="ARBA" id="ARBA00022989"/>
    </source>
</evidence>
<evidence type="ECO:0000313" key="12">
    <source>
        <dbReference type="Proteomes" id="UP001461498"/>
    </source>
</evidence>
<evidence type="ECO:0000256" key="5">
    <source>
        <dbReference type="ARBA" id="ARBA00022832"/>
    </source>
</evidence>